<reference evidence="1" key="2">
    <citation type="submission" date="2022-06" db="UniProtKB">
        <authorList>
            <consortium name="EnsemblMetazoa"/>
        </authorList>
    </citation>
    <scope>IDENTIFICATION</scope>
    <source>
        <strain evidence="1">DF5081</strain>
    </source>
</reference>
<accession>A0A8R1ES00</accession>
<name>A0A8R1ES00_CAEJA</name>
<reference evidence="2" key="1">
    <citation type="submission" date="2010-08" db="EMBL/GenBank/DDBJ databases">
        <authorList>
            <consortium name="Caenorhabditis japonica Sequencing Consortium"/>
            <person name="Wilson R.K."/>
        </authorList>
    </citation>
    <scope>NUCLEOTIDE SEQUENCE [LARGE SCALE GENOMIC DNA]</scope>
    <source>
        <strain evidence="2">DF5081</strain>
    </source>
</reference>
<dbReference type="AlphaFoldDB" id="A0A8R1ES00"/>
<evidence type="ECO:0000313" key="2">
    <source>
        <dbReference type="Proteomes" id="UP000005237"/>
    </source>
</evidence>
<keyword evidence="2" id="KW-1185">Reference proteome</keyword>
<evidence type="ECO:0000313" key="1">
    <source>
        <dbReference type="EnsemblMetazoa" id="CJA41374b.1"/>
    </source>
</evidence>
<dbReference type="Proteomes" id="UP000005237">
    <property type="component" value="Unassembled WGS sequence"/>
</dbReference>
<sequence length="167" mass="18882">MLNLWKRRYETAKAVNENGILHESTDERTSEDLSSSVYEIAAPGLLETAAQTVSGTSNKELQKLDEEINGNVMTSSMVLRRLADHTFISDGCTERTLEQEMNDIAFRPPATTFQRYGYPQIDNNSSPYVHLATMDLRKKKVTNQLIDKDALKAYVSLPNILVVRPFQ</sequence>
<dbReference type="EnsemblMetazoa" id="CJA41374b.1">
    <property type="protein sequence ID" value="CJA41374b.1"/>
    <property type="gene ID" value="WBGene00217222"/>
</dbReference>
<proteinExistence type="predicted"/>
<organism evidence="1 2">
    <name type="scientific">Caenorhabditis japonica</name>
    <dbReference type="NCBI Taxonomy" id="281687"/>
    <lineage>
        <taxon>Eukaryota</taxon>
        <taxon>Metazoa</taxon>
        <taxon>Ecdysozoa</taxon>
        <taxon>Nematoda</taxon>
        <taxon>Chromadorea</taxon>
        <taxon>Rhabditida</taxon>
        <taxon>Rhabditina</taxon>
        <taxon>Rhabditomorpha</taxon>
        <taxon>Rhabditoidea</taxon>
        <taxon>Rhabditidae</taxon>
        <taxon>Peloderinae</taxon>
        <taxon>Caenorhabditis</taxon>
    </lineage>
</organism>
<protein>
    <submittedName>
        <fullName evidence="1">Uncharacterized protein</fullName>
    </submittedName>
</protein>